<protein>
    <submittedName>
        <fullName evidence="7">Transmembrane component NikQ of energizing module of nickel ECF transporter</fullName>
    </submittedName>
</protein>
<dbReference type="InterPro" id="IPR012809">
    <property type="entry name" value="ECF_CbiQ"/>
</dbReference>
<feature type="transmembrane region" description="Helical" evidence="6">
    <location>
        <begin position="255"/>
        <end position="274"/>
    </location>
</feature>
<dbReference type="GO" id="GO:0043190">
    <property type="term" value="C:ATP-binding cassette (ABC) transporter complex"/>
    <property type="evidence" value="ECO:0007669"/>
    <property type="project" value="InterPro"/>
</dbReference>
<evidence type="ECO:0000256" key="3">
    <source>
        <dbReference type="ARBA" id="ARBA00022692"/>
    </source>
</evidence>
<organism evidence="7 8">
    <name type="scientific">Methanocaldococcus lauensis</name>
    <dbReference type="NCBI Taxonomy" id="2546128"/>
    <lineage>
        <taxon>Archaea</taxon>
        <taxon>Methanobacteriati</taxon>
        <taxon>Methanobacteriota</taxon>
        <taxon>Methanomada group</taxon>
        <taxon>Methanococci</taxon>
        <taxon>Methanococcales</taxon>
        <taxon>Methanocaldococcaceae</taxon>
        <taxon>Methanocaldococcus</taxon>
    </lineage>
</organism>
<dbReference type="InterPro" id="IPR051611">
    <property type="entry name" value="ECF_transporter_component"/>
</dbReference>
<proteinExistence type="predicted"/>
<dbReference type="Pfam" id="PF02361">
    <property type="entry name" value="CbiQ"/>
    <property type="match status" value="1"/>
</dbReference>
<evidence type="ECO:0000256" key="1">
    <source>
        <dbReference type="ARBA" id="ARBA00004651"/>
    </source>
</evidence>
<keyword evidence="2" id="KW-1003">Cell membrane</keyword>
<reference evidence="7 8" key="1">
    <citation type="submission" date="2020-04" db="EMBL/GenBank/DDBJ databases">
        <authorList>
            <consortium name="Genoscope - CEA"/>
            <person name="William W."/>
        </authorList>
    </citation>
    <scope>NUCLEOTIDE SEQUENCE [LARGE SCALE GENOMIC DNA]</scope>
    <source>
        <strain evidence="7 8">SG7</strain>
    </source>
</reference>
<dbReference type="CDD" id="cd16914">
    <property type="entry name" value="EcfT"/>
    <property type="match status" value="1"/>
</dbReference>
<feature type="transmembrane region" description="Helical" evidence="6">
    <location>
        <begin position="65"/>
        <end position="86"/>
    </location>
</feature>
<evidence type="ECO:0000256" key="5">
    <source>
        <dbReference type="ARBA" id="ARBA00023136"/>
    </source>
</evidence>
<keyword evidence="3 6" id="KW-0812">Transmembrane</keyword>
<dbReference type="Proteomes" id="UP000679213">
    <property type="component" value="Chromosome I"/>
</dbReference>
<dbReference type="AlphaFoldDB" id="A0A8D6PWU3"/>
<keyword evidence="4 6" id="KW-1133">Transmembrane helix</keyword>
<dbReference type="GO" id="GO:0006824">
    <property type="term" value="P:cobalt ion transport"/>
    <property type="evidence" value="ECO:0007669"/>
    <property type="project" value="InterPro"/>
</dbReference>
<keyword evidence="8" id="KW-1185">Reference proteome</keyword>
<accession>A0A8D6PWU3</accession>
<dbReference type="InterPro" id="IPR003339">
    <property type="entry name" value="ABC/ECF_trnsptr_transmembrane"/>
</dbReference>
<feature type="transmembrane region" description="Helical" evidence="6">
    <location>
        <begin position="171"/>
        <end position="191"/>
    </location>
</feature>
<dbReference type="PANTHER" id="PTHR34857">
    <property type="entry name" value="SLL0384 PROTEIN"/>
    <property type="match status" value="1"/>
</dbReference>
<name>A0A8D6PWU3_9EURY</name>
<evidence type="ECO:0000313" key="8">
    <source>
        <dbReference type="Proteomes" id="UP000679213"/>
    </source>
</evidence>
<gene>
    <name evidence="7" type="ORF">MLAUSG7_1561</name>
</gene>
<dbReference type="KEGG" id="mesg:MLAUSG7_1561"/>
<sequence length="279" mass="32474">MVNSVKLINKTVEHVIKYISEAVFSEKFARNKDGFLQKLDPRIKIIGLIILVITTVSIKHIEVLIFLYLLSLIFCILSRIPLLYYIKRVWLFIPLFTGIIIFPVIFLTPGHPIYVILKKPYYIAITYEGIKYAVLFTLRVATAISYTVLITLTTRWDEIMKALNSLGVPDIVITIMTLAYRYIFLLLNNVLEMMYSKKSRLCRNLKLKESWIIAGKSMGALFIKTQRMGEDIYYAMLSRGYLNEPRIFTNFKVKYYDIIFLCFIVLISSISLGYDRLIL</sequence>
<evidence type="ECO:0000256" key="2">
    <source>
        <dbReference type="ARBA" id="ARBA00022475"/>
    </source>
</evidence>
<keyword evidence="5 6" id="KW-0472">Membrane</keyword>
<feature type="transmembrane region" description="Helical" evidence="6">
    <location>
        <begin position="129"/>
        <end position="151"/>
    </location>
</feature>
<feature type="transmembrane region" description="Helical" evidence="6">
    <location>
        <begin position="92"/>
        <end position="117"/>
    </location>
</feature>
<dbReference type="NCBIfam" id="TIGR02454">
    <property type="entry name" value="ECF_T_CbiQ"/>
    <property type="match status" value="1"/>
</dbReference>
<dbReference type="PANTHER" id="PTHR34857:SF2">
    <property type="entry name" value="SLL0384 PROTEIN"/>
    <property type="match status" value="1"/>
</dbReference>
<evidence type="ECO:0000256" key="6">
    <source>
        <dbReference type="SAM" id="Phobius"/>
    </source>
</evidence>
<evidence type="ECO:0000313" key="7">
    <source>
        <dbReference type="EMBL" id="CAB3290065.1"/>
    </source>
</evidence>
<comment type="subcellular location">
    <subcellularLocation>
        <location evidence="1">Cell membrane</location>
        <topology evidence="1">Multi-pass membrane protein</topology>
    </subcellularLocation>
</comment>
<dbReference type="EMBL" id="LR792632">
    <property type="protein sequence ID" value="CAB3290065.1"/>
    <property type="molecule type" value="Genomic_DNA"/>
</dbReference>
<evidence type="ECO:0000256" key="4">
    <source>
        <dbReference type="ARBA" id="ARBA00022989"/>
    </source>
</evidence>